<sequence length="106" mass="11433">MAWLALFFAGLFEIVWATAMKQSEGFTRFWPTVAMIVGMILSFGLLAWSMKVLPLGTAYTIWTGIGALGAFIIGIAYFGEAFSFARVTAAVLIVCGLVLMKISTPA</sequence>
<dbReference type="SUPFAM" id="SSF103481">
    <property type="entry name" value="Multidrug resistance efflux transporter EmrE"/>
    <property type="match status" value="1"/>
</dbReference>
<evidence type="ECO:0000256" key="6">
    <source>
        <dbReference type="ARBA" id="ARBA00023136"/>
    </source>
</evidence>
<feature type="transmembrane region" description="Helical" evidence="10">
    <location>
        <begin position="27"/>
        <end position="47"/>
    </location>
</feature>
<dbReference type="RefSeq" id="WP_221598546.1">
    <property type="nucleotide sequence ID" value="NZ_JAIGNQ010000004.1"/>
</dbReference>
<dbReference type="EMBL" id="JAIGNQ010000004">
    <property type="protein sequence ID" value="MBX7489356.1"/>
    <property type="molecule type" value="Genomic_DNA"/>
</dbReference>
<dbReference type="PANTHER" id="PTHR30561:SF0">
    <property type="entry name" value="GUANIDINIUM EXPORTER"/>
    <property type="match status" value="1"/>
</dbReference>
<accession>A0ABS7JHH5</accession>
<evidence type="ECO:0000313" key="11">
    <source>
        <dbReference type="EMBL" id="MBX7489356.1"/>
    </source>
</evidence>
<evidence type="ECO:0000256" key="1">
    <source>
        <dbReference type="ARBA" id="ARBA00004651"/>
    </source>
</evidence>
<dbReference type="PANTHER" id="PTHR30561">
    <property type="entry name" value="SMR FAMILY PROTON-DEPENDENT DRUG EFFLUX TRANSPORTER SUGE"/>
    <property type="match status" value="1"/>
</dbReference>
<keyword evidence="2" id="KW-0813">Transport</keyword>
<keyword evidence="6 10" id="KW-0472">Membrane</keyword>
<keyword evidence="3" id="KW-1003">Cell membrane</keyword>
<dbReference type="InterPro" id="IPR000390">
    <property type="entry name" value="Small_drug/metabolite_transptr"/>
</dbReference>
<protein>
    <recommendedName>
        <fullName evidence="8">Guanidinium exporter</fullName>
    </recommendedName>
</protein>
<dbReference type="Gene3D" id="1.10.3730.20">
    <property type="match status" value="1"/>
</dbReference>
<keyword evidence="5 10" id="KW-1133">Transmembrane helix</keyword>
<evidence type="ECO:0000256" key="5">
    <source>
        <dbReference type="ARBA" id="ARBA00022989"/>
    </source>
</evidence>
<evidence type="ECO:0000256" key="2">
    <source>
        <dbReference type="ARBA" id="ARBA00022448"/>
    </source>
</evidence>
<evidence type="ECO:0000256" key="3">
    <source>
        <dbReference type="ARBA" id="ARBA00022475"/>
    </source>
</evidence>
<evidence type="ECO:0000256" key="9">
    <source>
        <dbReference type="RuleBase" id="RU003942"/>
    </source>
</evidence>
<organism evidence="11 12">
    <name type="scientific">Qipengyuania pacifica</name>
    <dbReference type="NCBI Taxonomy" id="2860199"/>
    <lineage>
        <taxon>Bacteria</taxon>
        <taxon>Pseudomonadati</taxon>
        <taxon>Pseudomonadota</taxon>
        <taxon>Alphaproteobacteria</taxon>
        <taxon>Sphingomonadales</taxon>
        <taxon>Erythrobacteraceae</taxon>
        <taxon>Qipengyuania</taxon>
    </lineage>
</organism>
<gene>
    <name evidence="11" type="ORF">K3177_12605</name>
</gene>
<dbReference type="Proteomes" id="UP000776651">
    <property type="component" value="Unassembled WGS sequence"/>
</dbReference>
<dbReference type="InterPro" id="IPR037185">
    <property type="entry name" value="EmrE-like"/>
</dbReference>
<evidence type="ECO:0000256" key="8">
    <source>
        <dbReference type="ARBA" id="ARBA00039168"/>
    </source>
</evidence>
<proteinExistence type="inferred from homology"/>
<feature type="transmembrane region" description="Helical" evidence="10">
    <location>
        <begin position="59"/>
        <end position="78"/>
    </location>
</feature>
<keyword evidence="12" id="KW-1185">Reference proteome</keyword>
<evidence type="ECO:0000256" key="4">
    <source>
        <dbReference type="ARBA" id="ARBA00022692"/>
    </source>
</evidence>
<reference evidence="11 12" key="1">
    <citation type="submission" date="2021-08" db="EMBL/GenBank/DDBJ databases">
        <title>Comparative Genomics Analysis of the Genus Qipengyuania Reveals Extensive Genetic Diversity and Metabolic Versatility, Including the Description of Fifteen Novel Species.</title>
        <authorList>
            <person name="Liu Y."/>
        </authorList>
    </citation>
    <scope>NUCLEOTIDE SEQUENCE [LARGE SCALE GENOMIC DNA]</scope>
    <source>
        <strain evidence="11 12">GH25</strain>
    </source>
</reference>
<comment type="subcellular location">
    <subcellularLocation>
        <location evidence="1 9">Cell membrane</location>
        <topology evidence="1 9">Multi-pass membrane protein</topology>
    </subcellularLocation>
</comment>
<evidence type="ECO:0000313" key="12">
    <source>
        <dbReference type="Proteomes" id="UP000776651"/>
    </source>
</evidence>
<dbReference type="InterPro" id="IPR045324">
    <property type="entry name" value="Small_multidrug_res"/>
</dbReference>
<keyword evidence="4 9" id="KW-0812">Transmembrane</keyword>
<comment type="similarity">
    <text evidence="7">Belongs to the drug/metabolite transporter (DMT) superfamily. Small multidrug resistance (SMR) (TC 2.A.7.1) family. Gdx/SugE subfamily.</text>
</comment>
<comment type="caution">
    <text evidence="11">The sequence shown here is derived from an EMBL/GenBank/DDBJ whole genome shotgun (WGS) entry which is preliminary data.</text>
</comment>
<dbReference type="Pfam" id="PF00893">
    <property type="entry name" value="Multi_Drug_Res"/>
    <property type="match status" value="1"/>
</dbReference>
<evidence type="ECO:0000256" key="7">
    <source>
        <dbReference type="ARBA" id="ARBA00038151"/>
    </source>
</evidence>
<feature type="transmembrane region" description="Helical" evidence="10">
    <location>
        <begin position="84"/>
        <end position="102"/>
    </location>
</feature>
<name>A0ABS7JHH5_9SPHN</name>
<evidence type="ECO:0000256" key="10">
    <source>
        <dbReference type="SAM" id="Phobius"/>
    </source>
</evidence>